<evidence type="ECO:0000313" key="2">
    <source>
        <dbReference type="EMBL" id="MVX62918.1"/>
    </source>
</evidence>
<name>A0A1V4J121_9CLOT</name>
<evidence type="ECO:0008006" key="7">
    <source>
        <dbReference type="Google" id="ProtNLM"/>
    </source>
</evidence>
<evidence type="ECO:0000313" key="5">
    <source>
        <dbReference type="Proteomes" id="UP000191056"/>
    </source>
</evidence>
<proteinExistence type="predicted"/>
<comment type="caution">
    <text evidence="3">The sequence shown here is derived from an EMBL/GenBank/DDBJ whole genome shotgun (WGS) entry which is preliminary data.</text>
</comment>
<dbReference type="Proteomes" id="UP000265930">
    <property type="component" value="Unassembled WGS sequence"/>
</dbReference>
<reference evidence="4 6" key="2">
    <citation type="submission" date="2018-08" db="EMBL/GenBank/DDBJ databases">
        <title>Genome of Clostridium chromiireducens C1, DSM12136.</title>
        <authorList>
            <person name="Xing M."/>
            <person name="Wei Y."/>
            <person name="Ang E.L."/>
            <person name="Zhao H."/>
            <person name="Zhang Y."/>
        </authorList>
    </citation>
    <scope>NUCLEOTIDE SEQUENCE [LARGE SCALE GENOMIC DNA]</scope>
    <source>
        <strain evidence="4 6">C1</strain>
    </source>
</reference>
<reference evidence="3 5" key="1">
    <citation type="submission" date="2017-03" db="EMBL/GenBank/DDBJ databases">
        <title>Genome sequence of Clostridium chromiireducens DSM 23318.</title>
        <authorList>
            <person name="Poehlein A."/>
            <person name="Daniel R."/>
        </authorList>
    </citation>
    <scope>NUCLEOTIDE SEQUENCE [LARGE SCALE GENOMIC DNA]</scope>
    <source>
        <strain evidence="3 5">DSM 23318</strain>
    </source>
</reference>
<protein>
    <recommendedName>
        <fullName evidence="7">ABC transporter permease</fullName>
    </recommendedName>
</protein>
<dbReference type="Proteomes" id="UP000656077">
    <property type="component" value="Unassembled WGS sequence"/>
</dbReference>
<organism evidence="3 5">
    <name type="scientific">Clostridium chromiireducens</name>
    <dbReference type="NCBI Taxonomy" id="225345"/>
    <lineage>
        <taxon>Bacteria</taxon>
        <taxon>Bacillati</taxon>
        <taxon>Bacillota</taxon>
        <taxon>Clostridia</taxon>
        <taxon>Eubacteriales</taxon>
        <taxon>Clostridiaceae</taxon>
        <taxon>Clostridium</taxon>
    </lineage>
</organism>
<dbReference type="RefSeq" id="WP_079438027.1">
    <property type="nucleotide sequence ID" value="NZ_MZGT01000004.1"/>
</dbReference>
<dbReference type="STRING" id="225345.CLCHR_04260"/>
<dbReference type="AlphaFoldDB" id="A0A1V4J121"/>
<dbReference type="Proteomes" id="UP000191056">
    <property type="component" value="Unassembled WGS sequence"/>
</dbReference>
<feature type="transmembrane region" description="Helical" evidence="1">
    <location>
        <begin position="68"/>
        <end position="87"/>
    </location>
</feature>
<dbReference type="EMBL" id="MZGT01000004">
    <property type="protein sequence ID" value="OPJ65853.1"/>
    <property type="molecule type" value="Genomic_DNA"/>
</dbReference>
<accession>A0A1V4J121</accession>
<feature type="transmembrane region" description="Helical" evidence="1">
    <location>
        <begin position="37"/>
        <end position="56"/>
    </location>
</feature>
<evidence type="ECO:0000313" key="4">
    <source>
        <dbReference type="EMBL" id="RII36696.1"/>
    </source>
</evidence>
<keyword evidence="1" id="KW-0812">Transmembrane</keyword>
<feature type="transmembrane region" description="Helical" evidence="1">
    <location>
        <begin position="108"/>
        <end position="127"/>
    </location>
</feature>
<keyword evidence="1" id="KW-1133">Transmembrane helix</keyword>
<gene>
    <name evidence="3" type="ORF">CLCHR_04260</name>
    <name evidence="4" type="ORF">D2A34_04730</name>
    <name evidence="2" type="ORF">GKZ28_04270</name>
</gene>
<dbReference type="EMBL" id="WSRQ01000005">
    <property type="protein sequence ID" value="MVX62918.1"/>
    <property type="molecule type" value="Genomic_DNA"/>
</dbReference>
<reference evidence="2" key="3">
    <citation type="submission" date="2019-12" db="EMBL/GenBank/DDBJ databases">
        <title>Microbes associate with the intestines of laboratory mice.</title>
        <authorList>
            <person name="Navarre W."/>
            <person name="Wong E."/>
        </authorList>
    </citation>
    <scope>NUCLEOTIDE SEQUENCE</scope>
    <source>
        <strain evidence="2">NM79_F5</strain>
    </source>
</reference>
<evidence type="ECO:0000313" key="3">
    <source>
        <dbReference type="EMBL" id="OPJ65853.1"/>
    </source>
</evidence>
<feature type="transmembrane region" description="Helical" evidence="1">
    <location>
        <begin position="142"/>
        <end position="162"/>
    </location>
</feature>
<evidence type="ECO:0000313" key="6">
    <source>
        <dbReference type="Proteomes" id="UP000265930"/>
    </source>
</evidence>
<keyword evidence="5" id="KW-1185">Reference proteome</keyword>
<evidence type="ECO:0000256" key="1">
    <source>
        <dbReference type="SAM" id="Phobius"/>
    </source>
</evidence>
<sequence>MNSIFYIIFNLIFYSFIGWIIEEVYCYTTTKEFQKDGFLIGPFKPMYGIGFTLLILCKEILIIDGIPLILLCFLIPTTVEYISGYVLKYTFNKVYWDYSNFRYNIHGFVTLKFSTYWMILSLVGLHYLQPIVYSLYIQEQDFFNILVIAGVIILIIDCYFTIKRLAYEKFKVV</sequence>
<dbReference type="EMBL" id="QXDJ01000001">
    <property type="protein sequence ID" value="RII36696.1"/>
    <property type="molecule type" value="Genomic_DNA"/>
</dbReference>
<feature type="transmembrane region" description="Helical" evidence="1">
    <location>
        <begin position="6"/>
        <end position="25"/>
    </location>
</feature>
<dbReference type="InterPro" id="IPR010540">
    <property type="entry name" value="CmpB_TMEM229"/>
</dbReference>
<dbReference type="Pfam" id="PF06541">
    <property type="entry name" value="ABC_trans_CmpB"/>
    <property type="match status" value="1"/>
</dbReference>
<keyword evidence="1" id="KW-0472">Membrane</keyword>
<dbReference type="OrthoDB" id="9789229at2"/>